<reference evidence="2" key="1">
    <citation type="submission" date="2018-12" db="EMBL/GenBank/DDBJ databases">
        <title>Tengunoibacter tsumagoiensis gen. nov., sp. nov., Dictyobacter kobayashii sp. nov., D. alpinus sp. nov., and D. joshuensis sp. nov. and description of Dictyobacteraceae fam. nov. within the order Ktedonobacterales isolated from Tengu-no-mugimeshi.</title>
        <authorList>
            <person name="Wang C.M."/>
            <person name="Zheng Y."/>
            <person name="Sakai Y."/>
            <person name="Toyoda A."/>
            <person name="Minakuchi Y."/>
            <person name="Abe K."/>
            <person name="Yokota A."/>
            <person name="Yabe S."/>
        </authorList>
    </citation>
    <scope>NUCLEOTIDE SEQUENCE [LARGE SCALE GENOMIC DNA]</scope>
    <source>
        <strain evidence="2">Uno3</strain>
    </source>
</reference>
<dbReference type="Proteomes" id="UP000287352">
    <property type="component" value="Unassembled WGS sequence"/>
</dbReference>
<organism evidence="1 2">
    <name type="scientific">Tengunoibacter tsumagoiensis</name>
    <dbReference type="NCBI Taxonomy" id="2014871"/>
    <lineage>
        <taxon>Bacteria</taxon>
        <taxon>Bacillati</taxon>
        <taxon>Chloroflexota</taxon>
        <taxon>Ktedonobacteria</taxon>
        <taxon>Ktedonobacterales</taxon>
        <taxon>Dictyobacteraceae</taxon>
        <taxon>Tengunoibacter</taxon>
    </lineage>
</organism>
<gene>
    <name evidence="1" type="ORF">KTT_17060</name>
</gene>
<comment type="caution">
    <text evidence="1">The sequence shown here is derived from an EMBL/GenBank/DDBJ whole genome shotgun (WGS) entry which is preliminary data.</text>
</comment>
<evidence type="ECO:0000313" key="2">
    <source>
        <dbReference type="Proteomes" id="UP000287352"/>
    </source>
</evidence>
<dbReference type="AlphaFoldDB" id="A0A401ZYD0"/>
<name>A0A401ZYD0_9CHLR</name>
<dbReference type="RefSeq" id="WP_126579519.1">
    <property type="nucleotide sequence ID" value="NZ_BIFR01000001.1"/>
</dbReference>
<sequence length="182" mass="20667">MAHTDPKEEIIAHLSAVRIAPNGSDGSRSVDSTASKARKTFHFLKDQHQAKRQVFAVTMQENEFYEACFLCDLTKDVNGKWHIQDSLGLSQPQRTIERKQPWANLTGSGWPNQFFAGGYVLDDSQQTVQRLRLVSANGVVMEDRVKDGLVLFLTEQKVVLPFHVYLYNQANELVNSHHLFPQ</sequence>
<accession>A0A401ZYD0</accession>
<proteinExistence type="predicted"/>
<keyword evidence="2" id="KW-1185">Reference proteome</keyword>
<evidence type="ECO:0000313" key="1">
    <source>
        <dbReference type="EMBL" id="GCE11847.1"/>
    </source>
</evidence>
<dbReference type="OrthoDB" id="155844at2"/>
<dbReference type="EMBL" id="BIFR01000001">
    <property type="protein sequence ID" value="GCE11847.1"/>
    <property type="molecule type" value="Genomic_DNA"/>
</dbReference>
<protein>
    <submittedName>
        <fullName evidence="1">Uncharacterized protein</fullName>
    </submittedName>
</protein>